<dbReference type="PANTHER" id="PTHR10780">
    <property type="entry name" value="MITOCHONDRIAL CARRIER HOMOLOG"/>
    <property type="match status" value="1"/>
</dbReference>
<evidence type="ECO:0000256" key="9">
    <source>
        <dbReference type="PROSITE-ProRule" id="PRU00282"/>
    </source>
</evidence>
<comment type="subcellular location">
    <subcellularLocation>
        <location evidence="1">Mitochondrion outer membrane</location>
        <topology evidence="1">Multi-pass membrane protein</topology>
    </subcellularLocation>
</comment>
<keyword evidence="13" id="KW-1185">Reference proteome</keyword>
<name>A0AAN8NZ35_POLSC</name>
<evidence type="ECO:0000256" key="3">
    <source>
        <dbReference type="ARBA" id="ARBA00022692"/>
    </source>
</evidence>
<evidence type="ECO:0000256" key="5">
    <source>
        <dbReference type="ARBA" id="ARBA00022787"/>
    </source>
</evidence>
<evidence type="ECO:0000256" key="4">
    <source>
        <dbReference type="ARBA" id="ARBA00022737"/>
    </source>
</evidence>
<evidence type="ECO:0000256" key="10">
    <source>
        <dbReference type="RuleBase" id="RU000488"/>
    </source>
</evidence>
<proteinExistence type="inferred from homology"/>
<dbReference type="AlphaFoldDB" id="A0AAN8NZ35"/>
<dbReference type="EMBL" id="JAWJWE010000036">
    <property type="protein sequence ID" value="KAK6628531.1"/>
    <property type="molecule type" value="Genomic_DNA"/>
</dbReference>
<evidence type="ECO:0000256" key="2">
    <source>
        <dbReference type="ARBA" id="ARBA00006375"/>
    </source>
</evidence>
<evidence type="ECO:0000313" key="11">
    <source>
        <dbReference type="EMBL" id="KAK6627786.1"/>
    </source>
</evidence>
<evidence type="ECO:0000313" key="14">
    <source>
        <dbReference type="Proteomes" id="UP001372834"/>
    </source>
</evidence>
<comment type="similarity">
    <text evidence="2 10">Belongs to the mitochondrial carrier (TC 2.A.29) family.</text>
</comment>
<keyword evidence="10" id="KW-0813">Transport</keyword>
<organism evidence="12 14">
    <name type="scientific">Polyplax serrata</name>
    <name type="common">Common mouse louse</name>
    <dbReference type="NCBI Taxonomy" id="468196"/>
    <lineage>
        <taxon>Eukaryota</taxon>
        <taxon>Metazoa</taxon>
        <taxon>Ecdysozoa</taxon>
        <taxon>Arthropoda</taxon>
        <taxon>Hexapoda</taxon>
        <taxon>Insecta</taxon>
        <taxon>Pterygota</taxon>
        <taxon>Neoptera</taxon>
        <taxon>Paraneoptera</taxon>
        <taxon>Psocodea</taxon>
        <taxon>Troctomorpha</taxon>
        <taxon>Phthiraptera</taxon>
        <taxon>Anoplura</taxon>
        <taxon>Polyplacidae</taxon>
        <taxon>Polyplax</taxon>
    </lineage>
</organism>
<evidence type="ECO:0000256" key="1">
    <source>
        <dbReference type="ARBA" id="ARBA00004374"/>
    </source>
</evidence>
<dbReference type="PANTHER" id="PTHR10780:SF18">
    <property type="entry name" value="LD43650P"/>
    <property type="match status" value="1"/>
</dbReference>
<evidence type="ECO:0000256" key="6">
    <source>
        <dbReference type="ARBA" id="ARBA00022989"/>
    </source>
</evidence>
<dbReference type="EMBL" id="JAWJWF010000045">
    <property type="protein sequence ID" value="KAK6627786.1"/>
    <property type="molecule type" value="Genomic_DNA"/>
</dbReference>
<evidence type="ECO:0000313" key="12">
    <source>
        <dbReference type="EMBL" id="KAK6628531.1"/>
    </source>
</evidence>
<dbReference type="PROSITE" id="PS50920">
    <property type="entry name" value="SOLCAR"/>
    <property type="match status" value="1"/>
</dbReference>
<dbReference type="GO" id="GO:0005741">
    <property type="term" value="C:mitochondrial outer membrane"/>
    <property type="evidence" value="ECO:0007669"/>
    <property type="project" value="UniProtKB-SubCell"/>
</dbReference>
<dbReference type="SUPFAM" id="SSF103506">
    <property type="entry name" value="Mitochondrial carrier"/>
    <property type="match status" value="1"/>
</dbReference>
<keyword evidence="3 9" id="KW-0812">Transmembrane</keyword>
<keyword evidence="4" id="KW-0677">Repeat</keyword>
<dbReference type="InterPro" id="IPR018108">
    <property type="entry name" value="MCP_transmembrane"/>
</dbReference>
<accession>A0AAN8NZ35</accession>
<keyword evidence="8 9" id="KW-0472">Membrane</keyword>
<evidence type="ECO:0000256" key="8">
    <source>
        <dbReference type="ARBA" id="ARBA00023136"/>
    </source>
</evidence>
<evidence type="ECO:0000313" key="13">
    <source>
        <dbReference type="Proteomes" id="UP001359485"/>
    </source>
</evidence>
<gene>
    <name evidence="12" type="ORF">RUM43_002346</name>
    <name evidence="11" type="ORF">RUM44_010265</name>
</gene>
<reference evidence="12 14" key="1">
    <citation type="submission" date="2023-10" db="EMBL/GenBank/DDBJ databases">
        <title>Genomes of two closely related lineages of the louse Polyplax serrata with different host specificities.</title>
        <authorList>
            <person name="Martinu J."/>
            <person name="Tarabai H."/>
            <person name="Stefka J."/>
            <person name="Hypsa V."/>
        </authorList>
    </citation>
    <scope>NUCLEOTIDE SEQUENCE [LARGE SCALE GENOMIC DNA]</scope>
    <source>
        <strain evidence="11">98ZLc_SE</strain>
        <strain evidence="12">HR10_N</strain>
    </source>
</reference>
<evidence type="ECO:0000256" key="7">
    <source>
        <dbReference type="ARBA" id="ARBA00023128"/>
    </source>
</evidence>
<dbReference type="Proteomes" id="UP001372834">
    <property type="component" value="Unassembled WGS sequence"/>
</dbReference>
<keyword evidence="5" id="KW-1000">Mitochondrion outer membrane</keyword>
<sequence length="296" mass="33095">MAGKLSKADENSKLSQLGLRLVLSTVTHPVEYAKFLMQIGHEPIPPHPMTNIFGKPVLALPNIFQYIAYIKSVDGTAGCFRGVSAKLCANVVNGAAFETVREGIHFESDFKSFVDEEELDPHVERRQKFVKNFVKDIAGYTVAVITSHPLQVVAARMMAQFVGGETKYSTFVGSIREIYLQNGLGGFYSGLIPRLIGDLLNVCITTSCTYVIHVYFTDDKEIQNYCSAIVGFFATAFTYPFHVVSNCMIVNTSGLKAGSPPQMPIYKSWLHCWKHLESTKQIKRGSSLFWRRYPLM</sequence>
<comment type="caution">
    <text evidence="12">The sequence shown here is derived from an EMBL/GenBank/DDBJ whole genome shotgun (WGS) entry which is preliminary data.</text>
</comment>
<dbReference type="Proteomes" id="UP001359485">
    <property type="component" value="Unassembled WGS sequence"/>
</dbReference>
<dbReference type="Gene3D" id="1.50.40.10">
    <property type="entry name" value="Mitochondrial carrier domain"/>
    <property type="match status" value="1"/>
</dbReference>
<protein>
    <submittedName>
        <fullName evidence="12">Uncharacterized protein</fullName>
    </submittedName>
</protein>
<keyword evidence="6" id="KW-1133">Transmembrane helix</keyword>
<keyword evidence="7" id="KW-0496">Mitochondrion</keyword>
<dbReference type="Pfam" id="PF00153">
    <property type="entry name" value="Mito_carr"/>
    <property type="match status" value="1"/>
</dbReference>
<feature type="repeat" description="Solcar" evidence="9">
    <location>
        <begin position="127"/>
        <end position="215"/>
    </location>
</feature>
<dbReference type="InterPro" id="IPR023395">
    <property type="entry name" value="MCP_dom_sf"/>
</dbReference>